<accession>A0A916SYH8</accession>
<gene>
    <name evidence="1" type="ORF">GCM10011380_07190</name>
</gene>
<keyword evidence="2" id="KW-1185">Reference proteome</keyword>
<protein>
    <submittedName>
        <fullName evidence="1">Uncharacterized protein</fullName>
    </submittedName>
</protein>
<evidence type="ECO:0000313" key="2">
    <source>
        <dbReference type="Proteomes" id="UP000623067"/>
    </source>
</evidence>
<comment type="caution">
    <text evidence="1">The sequence shown here is derived from an EMBL/GenBank/DDBJ whole genome shotgun (WGS) entry which is preliminary data.</text>
</comment>
<dbReference type="AlphaFoldDB" id="A0A916SYH8"/>
<reference evidence="1" key="1">
    <citation type="journal article" date="2014" name="Int. J. Syst. Evol. Microbiol.">
        <title>Complete genome sequence of Corynebacterium casei LMG S-19264T (=DSM 44701T), isolated from a smear-ripened cheese.</title>
        <authorList>
            <consortium name="US DOE Joint Genome Institute (JGI-PGF)"/>
            <person name="Walter F."/>
            <person name="Albersmeier A."/>
            <person name="Kalinowski J."/>
            <person name="Ruckert C."/>
        </authorList>
    </citation>
    <scope>NUCLEOTIDE SEQUENCE</scope>
    <source>
        <strain evidence="1">CGMCC 1.15330</strain>
    </source>
</reference>
<proteinExistence type="predicted"/>
<name>A0A916SYH8_9SPHN</name>
<dbReference type="Proteomes" id="UP000623067">
    <property type="component" value="Unassembled WGS sequence"/>
</dbReference>
<reference evidence="1" key="2">
    <citation type="submission" date="2020-09" db="EMBL/GenBank/DDBJ databases">
        <authorList>
            <person name="Sun Q."/>
            <person name="Zhou Y."/>
        </authorList>
    </citation>
    <scope>NUCLEOTIDE SEQUENCE</scope>
    <source>
        <strain evidence="1">CGMCC 1.15330</strain>
    </source>
</reference>
<dbReference type="EMBL" id="BMIH01000001">
    <property type="protein sequence ID" value="GGB20185.1"/>
    <property type="molecule type" value="Genomic_DNA"/>
</dbReference>
<sequence length="73" mass="7124">MGAGAGVATGSGIWAAGGVGVGVGTGVLLTPPPPLPPQAMRISGRVKAAPRSSVREKGTAVIYALLIHPLGRV</sequence>
<organism evidence="1 2">
    <name type="scientific">Sphingomonas metalli</name>
    <dbReference type="NCBI Taxonomy" id="1779358"/>
    <lineage>
        <taxon>Bacteria</taxon>
        <taxon>Pseudomonadati</taxon>
        <taxon>Pseudomonadota</taxon>
        <taxon>Alphaproteobacteria</taxon>
        <taxon>Sphingomonadales</taxon>
        <taxon>Sphingomonadaceae</taxon>
        <taxon>Sphingomonas</taxon>
    </lineage>
</organism>
<evidence type="ECO:0000313" key="1">
    <source>
        <dbReference type="EMBL" id="GGB20185.1"/>
    </source>
</evidence>